<dbReference type="InterPro" id="IPR032675">
    <property type="entry name" value="LRR_dom_sf"/>
</dbReference>
<evidence type="ECO:0000256" key="6">
    <source>
        <dbReference type="ARBA" id="ARBA00023136"/>
    </source>
</evidence>
<dbReference type="InterPro" id="IPR046959">
    <property type="entry name" value="PRK1-6/SRF4-like"/>
</dbReference>
<comment type="subcellular location">
    <subcellularLocation>
        <location evidence="1">Membrane</location>
    </subcellularLocation>
</comment>
<accession>A0ABY9BQ88</accession>
<dbReference type="InterPro" id="IPR000719">
    <property type="entry name" value="Prot_kinase_dom"/>
</dbReference>
<feature type="region of interest" description="Disordered" evidence="7">
    <location>
        <begin position="586"/>
        <end position="608"/>
    </location>
</feature>
<sequence>MAMRRLCVTILIFSLLQLSLCNPDFTALLAFKSSSDHFNSLSSWSNSTHPCSGSWLGVTCNNGQVTHLVLDRLNLTGSTRALSRLPQLRLLSLNHNRLSSVVNLSSWPNLKHLYLSDNRFSGEFPAGVSSIRRIRRLVLSHNNFSGEIPMNKLTQLRHLLTLRLEENSFTGTLSSNSSSSSIYDFNVSGNNLAGEIPAWLSQFPLSSFARNAKLCGKPLGYSCSNGPTKTSKRKRRVSDALILVIIIFDAVAGVGIIMTVGWCCYRSMSRRRTGVHREMGGSDGAPRERNEMVMFEGCKGFSKVDDLLKASAELLGKGSVGSTYKVVMEGGGVVAVKRVREGLKRREIDGLMKEIGGLRHRNIVSLRAYYFSRDELLLVYDFLPNGSLHSLLHGNRGPGRTPLDWTTRLKLASGAARGLAFLHGCNKSKLTHGHLTSSNIIVDTSGNACIADIGLHHFLPAQSSSSDNAYTPPELAVNHHHAKLSQKADVYSFGVVLLEILTGKMVVGEGETSLAKWVEMRQEEEWTWEVFDFELWRYKEMEQEMKALLQIALLCLAPLPRDRPKMSMMHKMIEDIRMKGGQKDGVVHSPLSSGYSSQSESTPNFTSS</sequence>
<evidence type="ECO:0000259" key="10">
    <source>
        <dbReference type="PROSITE" id="PS50011"/>
    </source>
</evidence>
<dbReference type="Pfam" id="PF08263">
    <property type="entry name" value="LRRNT_2"/>
    <property type="match status" value="1"/>
</dbReference>
<dbReference type="InterPro" id="IPR001611">
    <property type="entry name" value="Leu-rich_rpt"/>
</dbReference>
<evidence type="ECO:0000256" key="5">
    <source>
        <dbReference type="ARBA" id="ARBA00022989"/>
    </source>
</evidence>
<dbReference type="InterPro" id="IPR001245">
    <property type="entry name" value="Ser-Thr/Tyr_kinase_cat_dom"/>
</dbReference>
<dbReference type="Gene3D" id="1.10.510.10">
    <property type="entry name" value="Transferase(Phosphotransferase) domain 1"/>
    <property type="match status" value="1"/>
</dbReference>
<keyword evidence="5 8" id="KW-1133">Transmembrane helix</keyword>
<keyword evidence="2" id="KW-0433">Leucine-rich repeat</keyword>
<evidence type="ECO:0000256" key="9">
    <source>
        <dbReference type="SAM" id="SignalP"/>
    </source>
</evidence>
<feature type="domain" description="Protein kinase" evidence="10">
    <location>
        <begin position="309"/>
        <end position="573"/>
    </location>
</feature>
<organism evidence="11 12">
    <name type="scientific">Vitis vinifera</name>
    <name type="common">Grape</name>
    <dbReference type="NCBI Taxonomy" id="29760"/>
    <lineage>
        <taxon>Eukaryota</taxon>
        <taxon>Viridiplantae</taxon>
        <taxon>Streptophyta</taxon>
        <taxon>Embryophyta</taxon>
        <taxon>Tracheophyta</taxon>
        <taxon>Spermatophyta</taxon>
        <taxon>Magnoliopsida</taxon>
        <taxon>eudicotyledons</taxon>
        <taxon>Gunneridae</taxon>
        <taxon>Pentapetalae</taxon>
        <taxon>rosids</taxon>
        <taxon>Vitales</taxon>
        <taxon>Vitaceae</taxon>
        <taxon>Viteae</taxon>
        <taxon>Vitis</taxon>
    </lineage>
</organism>
<dbReference type="Pfam" id="PF07714">
    <property type="entry name" value="PK_Tyr_Ser-Thr"/>
    <property type="match status" value="1"/>
</dbReference>
<protein>
    <recommendedName>
        <fullName evidence="10">Protein kinase domain-containing protein</fullName>
    </recommendedName>
</protein>
<reference evidence="11 12" key="1">
    <citation type="journal article" date="2023" name="Hortic Res">
        <title>The complete reference genome for grapevine (Vitis vinifera L.) genetics and breeding.</title>
        <authorList>
            <person name="Shi X."/>
            <person name="Cao S."/>
            <person name="Wang X."/>
            <person name="Huang S."/>
            <person name="Wang Y."/>
            <person name="Liu Z."/>
            <person name="Liu W."/>
            <person name="Leng X."/>
            <person name="Peng Y."/>
            <person name="Wang N."/>
            <person name="Wang Y."/>
            <person name="Ma Z."/>
            <person name="Xu X."/>
            <person name="Zhang F."/>
            <person name="Xue H."/>
            <person name="Zhong H."/>
            <person name="Wang Y."/>
            <person name="Zhang K."/>
            <person name="Velt A."/>
            <person name="Avia K."/>
            <person name="Holtgrawe D."/>
            <person name="Grimplet J."/>
            <person name="Matus J.T."/>
            <person name="Ware D."/>
            <person name="Wu X."/>
            <person name="Wang H."/>
            <person name="Liu C."/>
            <person name="Fang Y."/>
            <person name="Rustenholz C."/>
            <person name="Cheng Z."/>
            <person name="Xiao H."/>
            <person name="Zhou Y."/>
        </authorList>
    </citation>
    <scope>NUCLEOTIDE SEQUENCE [LARGE SCALE GENOMIC DNA]</scope>
    <source>
        <strain evidence="12">cv. Pinot noir / PN40024</strain>
        <tissue evidence="11">Leaf</tissue>
    </source>
</reference>
<keyword evidence="6 8" id="KW-0472">Membrane</keyword>
<evidence type="ECO:0000256" key="7">
    <source>
        <dbReference type="SAM" id="MobiDB-lite"/>
    </source>
</evidence>
<dbReference type="Gene3D" id="3.80.10.10">
    <property type="entry name" value="Ribonuclease Inhibitor"/>
    <property type="match status" value="2"/>
</dbReference>
<dbReference type="PANTHER" id="PTHR48007">
    <property type="entry name" value="LEUCINE-RICH REPEAT RECEPTOR-LIKE PROTEIN KINASE PXC1"/>
    <property type="match status" value="1"/>
</dbReference>
<dbReference type="Proteomes" id="UP001227230">
    <property type="component" value="Chromosome 4"/>
</dbReference>
<feature type="signal peptide" evidence="9">
    <location>
        <begin position="1"/>
        <end position="21"/>
    </location>
</feature>
<dbReference type="PROSITE" id="PS50011">
    <property type="entry name" value="PROTEIN_KINASE_DOM"/>
    <property type="match status" value="1"/>
</dbReference>
<dbReference type="EMBL" id="CP126651">
    <property type="protein sequence ID" value="WJZ84865.1"/>
    <property type="molecule type" value="Genomic_DNA"/>
</dbReference>
<name>A0ABY9BQ88_VITVI</name>
<evidence type="ECO:0000256" key="8">
    <source>
        <dbReference type="SAM" id="Phobius"/>
    </source>
</evidence>
<dbReference type="InterPro" id="IPR011009">
    <property type="entry name" value="Kinase-like_dom_sf"/>
</dbReference>
<evidence type="ECO:0000256" key="1">
    <source>
        <dbReference type="ARBA" id="ARBA00004370"/>
    </source>
</evidence>
<dbReference type="Pfam" id="PF12799">
    <property type="entry name" value="LRR_4"/>
    <property type="match status" value="1"/>
</dbReference>
<dbReference type="PANTHER" id="PTHR48007:SF53">
    <property type="entry name" value="OS01G0711200 PROTEIN"/>
    <property type="match status" value="1"/>
</dbReference>
<gene>
    <name evidence="11" type="ORF">VitviT2T_004443</name>
</gene>
<dbReference type="InterPro" id="IPR013210">
    <property type="entry name" value="LRR_N_plant-typ"/>
</dbReference>
<dbReference type="SUPFAM" id="SSF56112">
    <property type="entry name" value="Protein kinase-like (PK-like)"/>
    <property type="match status" value="1"/>
</dbReference>
<keyword evidence="3 8" id="KW-0812">Transmembrane</keyword>
<evidence type="ECO:0000313" key="11">
    <source>
        <dbReference type="EMBL" id="WJZ84865.1"/>
    </source>
</evidence>
<evidence type="ECO:0000256" key="4">
    <source>
        <dbReference type="ARBA" id="ARBA00022737"/>
    </source>
</evidence>
<evidence type="ECO:0000313" key="12">
    <source>
        <dbReference type="Proteomes" id="UP001227230"/>
    </source>
</evidence>
<evidence type="ECO:0000256" key="3">
    <source>
        <dbReference type="ARBA" id="ARBA00022692"/>
    </source>
</evidence>
<dbReference type="InterPro" id="IPR025875">
    <property type="entry name" value="Leu-rich_rpt_4"/>
</dbReference>
<dbReference type="SUPFAM" id="SSF52058">
    <property type="entry name" value="L domain-like"/>
    <property type="match status" value="1"/>
</dbReference>
<evidence type="ECO:0000256" key="2">
    <source>
        <dbReference type="ARBA" id="ARBA00022614"/>
    </source>
</evidence>
<feature type="transmembrane region" description="Helical" evidence="8">
    <location>
        <begin position="240"/>
        <end position="265"/>
    </location>
</feature>
<keyword evidence="9" id="KW-0732">Signal</keyword>
<dbReference type="Gene3D" id="3.30.200.20">
    <property type="entry name" value="Phosphorylase Kinase, domain 1"/>
    <property type="match status" value="1"/>
</dbReference>
<feature type="compositionally biased region" description="Polar residues" evidence="7">
    <location>
        <begin position="590"/>
        <end position="608"/>
    </location>
</feature>
<keyword evidence="12" id="KW-1185">Reference proteome</keyword>
<dbReference type="PROSITE" id="PS51450">
    <property type="entry name" value="LRR"/>
    <property type="match status" value="1"/>
</dbReference>
<keyword evidence="4" id="KW-0677">Repeat</keyword>
<proteinExistence type="predicted"/>
<feature type="chain" id="PRO_5045780380" description="Protein kinase domain-containing protein" evidence="9">
    <location>
        <begin position="22"/>
        <end position="608"/>
    </location>
</feature>